<keyword evidence="1" id="KW-1133">Transmembrane helix</keyword>
<dbReference type="OrthoDB" id="975088at2"/>
<feature type="transmembrane region" description="Helical" evidence="1">
    <location>
        <begin position="261"/>
        <end position="283"/>
    </location>
</feature>
<evidence type="ECO:0000256" key="1">
    <source>
        <dbReference type="SAM" id="Phobius"/>
    </source>
</evidence>
<evidence type="ECO:0000313" key="4">
    <source>
        <dbReference type="Proteomes" id="UP000050454"/>
    </source>
</evidence>
<feature type="transmembrane region" description="Helical" evidence="1">
    <location>
        <begin position="161"/>
        <end position="182"/>
    </location>
</feature>
<feature type="transmembrane region" description="Helical" evidence="1">
    <location>
        <begin position="222"/>
        <end position="246"/>
    </location>
</feature>
<feature type="transmembrane region" description="Helical" evidence="1">
    <location>
        <begin position="363"/>
        <end position="385"/>
    </location>
</feature>
<keyword evidence="1" id="KW-0812">Transmembrane</keyword>
<keyword evidence="2" id="KW-0732">Signal</keyword>
<evidence type="ECO:0008006" key="5">
    <source>
        <dbReference type="Google" id="ProtNLM"/>
    </source>
</evidence>
<feature type="signal peptide" evidence="2">
    <location>
        <begin position="1"/>
        <end position="23"/>
    </location>
</feature>
<dbReference type="Pfam" id="PF14093">
    <property type="entry name" value="DUF4271"/>
    <property type="match status" value="1"/>
</dbReference>
<comment type="caution">
    <text evidence="3">The sequence shown here is derived from an EMBL/GenBank/DDBJ whole genome shotgun (WGS) entry which is preliminary data.</text>
</comment>
<feature type="transmembrane region" description="Helical" evidence="1">
    <location>
        <begin position="335"/>
        <end position="356"/>
    </location>
</feature>
<sequence>MYKYLLSLLFSIGLVISPSTSFAINGGPDDAYHIIKSFDKDWLIYNENADRYEPFIDKLQSRTEAHTVFIDLQQYKPFDLLVKSEGTKGYLFVNGQMYSTLKANEWQVIALKNFTGEEIQVSFLGSGNIQKKHLFIGSKANEGIVSEGIARDNLISMKHRISLPFGNSFVIIITLLFLYATVLSGTNPKAFGEYFSVNDLFVTKIRDTKFLISKPLNRINQAFVVLLSITTGLLFVILAGKGLYLFNNPFGLNTDSGSGKFLFAFVLVSLGSYVLYILKYIFLMVMSQLFGIKKSLNIHYFKNIQFMLITFLVLVMVLYIWYVQIPPGETFDSTLIYYILLGCYMLRSVLSYFSILKSSGIQSLYLIAYLCVVEILPIVLGLRLAF</sequence>
<dbReference type="InterPro" id="IPR025367">
    <property type="entry name" value="DUF4271"/>
</dbReference>
<keyword evidence="1" id="KW-0472">Membrane</keyword>
<proteinExistence type="predicted"/>
<accession>A0A0P7C2F7</accession>
<dbReference type="RefSeq" id="WP_055149119.1">
    <property type="nucleotide sequence ID" value="NZ_JXSZ01000010.1"/>
</dbReference>
<feature type="chain" id="PRO_5006136480" description="DUF4271 domain-containing protein" evidence="2">
    <location>
        <begin position="24"/>
        <end position="386"/>
    </location>
</feature>
<reference evidence="3 4" key="1">
    <citation type="submission" date="2015-07" db="EMBL/GenBank/DDBJ databases">
        <title>The draft genome sequence of Leadbetterella sp. JN14-9.</title>
        <authorList>
            <person name="Liu Y."/>
            <person name="Du J."/>
            <person name="Shao Z."/>
        </authorList>
    </citation>
    <scope>NUCLEOTIDE SEQUENCE [LARGE SCALE GENOMIC DNA]</scope>
    <source>
        <strain evidence="3 4">JN14-9</strain>
    </source>
</reference>
<feature type="transmembrane region" description="Helical" evidence="1">
    <location>
        <begin position="304"/>
        <end position="323"/>
    </location>
</feature>
<dbReference type="EMBL" id="LGTQ01000010">
    <property type="protein sequence ID" value="KPM47522.1"/>
    <property type="molecule type" value="Genomic_DNA"/>
</dbReference>
<evidence type="ECO:0000256" key="2">
    <source>
        <dbReference type="SAM" id="SignalP"/>
    </source>
</evidence>
<organism evidence="3 4">
    <name type="scientific">Jiulongibacter sediminis</name>
    <dbReference type="NCBI Taxonomy" id="1605367"/>
    <lineage>
        <taxon>Bacteria</taxon>
        <taxon>Pseudomonadati</taxon>
        <taxon>Bacteroidota</taxon>
        <taxon>Cytophagia</taxon>
        <taxon>Cytophagales</taxon>
        <taxon>Leadbetterellaceae</taxon>
        <taxon>Jiulongibacter</taxon>
    </lineage>
</organism>
<dbReference type="Proteomes" id="UP000050454">
    <property type="component" value="Unassembled WGS sequence"/>
</dbReference>
<dbReference type="AlphaFoldDB" id="A0A0P7C2F7"/>
<protein>
    <recommendedName>
        <fullName evidence="5">DUF4271 domain-containing protein</fullName>
    </recommendedName>
</protein>
<name>A0A0P7C2F7_9BACT</name>
<gene>
    <name evidence="3" type="ORF">AFM12_13525</name>
</gene>
<keyword evidence="4" id="KW-1185">Reference proteome</keyword>
<evidence type="ECO:0000313" key="3">
    <source>
        <dbReference type="EMBL" id="KPM47522.1"/>
    </source>
</evidence>
<dbReference type="STRING" id="1605367.AFM12_13525"/>